<dbReference type="EMBL" id="CAMXCT020002740">
    <property type="protein sequence ID" value="CAL1153503.1"/>
    <property type="molecule type" value="Genomic_DNA"/>
</dbReference>
<feature type="non-terminal residue" evidence="1">
    <location>
        <position position="1"/>
    </location>
</feature>
<sequence length="179" mass="20240">MLMRMKTDAAEARYVEPFPEAGAAEDAEAGAAQLDHRIGSWADVEIPEEEEVEEAEEAEGDFETWTKSLQDLCRRLQPEVGRGERSEKLSAEELLQRIRAALKSGDWLNITAAVWTPRGPDMISVVKQLPAAELVAFSKALVDRYDYPRERLNCERWLTQILEHGSHAVIDSEAFREEV</sequence>
<dbReference type="Proteomes" id="UP001152797">
    <property type="component" value="Unassembled WGS sequence"/>
</dbReference>
<evidence type="ECO:0000313" key="4">
    <source>
        <dbReference type="Proteomes" id="UP001152797"/>
    </source>
</evidence>
<proteinExistence type="predicted"/>
<reference evidence="1" key="1">
    <citation type="submission" date="2022-10" db="EMBL/GenBank/DDBJ databases">
        <authorList>
            <person name="Chen Y."/>
            <person name="Dougan E. K."/>
            <person name="Chan C."/>
            <person name="Rhodes N."/>
            <person name="Thang M."/>
        </authorList>
    </citation>
    <scope>NUCLEOTIDE SEQUENCE</scope>
</reference>
<evidence type="ECO:0000313" key="3">
    <source>
        <dbReference type="EMBL" id="CAL4787440.1"/>
    </source>
</evidence>
<comment type="caution">
    <text evidence="1">The sequence shown here is derived from an EMBL/GenBank/DDBJ whole genome shotgun (WGS) entry which is preliminary data.</text>
</comment>
<evidence type="ECO:0000313" key="2">
    <source>
        <dbReference type="EMBL" id="CAL1153503.1"/>
    </source>
</evidence>
<dbReference type="AlphaFoldDB" id="A0A9P1G4W1"/>
<organism evidence="1">
    <name type="scientific">Cladocopium goreaui</name>
    <dbReference type="NCBI Taxonomy" id="2562237"/>
    <lineage>
        <taxon>Eukaryota</taxon>
        <taxon>Sar</taxon>
        <taxon>Alveolata</taxon>
        <taxon>Dinophyceae</taxon>
        <taxon>Suessiales</taxon>
        <taxon>Symbiodiniaceae</taxon>
        <taxon>Cladocopium</taxon>
    </lineage>
</organism>
<dbReference type="EMBL" id="CAMXCT030002740">
    <property type="protein sequence ID" value="CAL4787440.1"/>
    <property type="molecule type" value="Genomic_DNA"/>
</dbReference>
<reference evidence="2" key="2">
    <citation type="submission" date="2024-04" db="EMBL/GenBank/DDBJ databases">
        <authorList>
            <person name="Chen Y."/>
            <person name="Shah S."/>
            <person name="Dougan E. K."/>
            <person name="Thang M."/>
            <person name="Chan C."/>
        </authorList>
    </citation>
    <scope>NUCLEOTIDE SEQUENCE [LARGE SCALE GENOMIC DNA]</scope>
</reference>
<gene>
    <name evidence="1" type="ORF">C1SCF055_LOCUS26271</name>
</gene>
<protein>
    <submittedName>
        <fullName evidence="3">Pre-mRNA-processing factor 17</fullName>
    </submittedName>
</protein>
<evidence type="ECO:0000313" key="1">
    <source>
        <dbReference type="EMBL" id="CAI4000128.1"/>
    </source>
</evidence>
<keyword evidence="4" id="KW-1185">Reference proteome</keyword>
<dbReference type="EMBL" id="CAMXCT010002740">
    <property type="protein sequence ID" value="CAI4000128.1"/>
    <property type="molecule type" value="Genomic_DNA"/>
</dbReference>
<accession>A0A9P1G4W1</accession>
<name>A0A9P1G4W1_9DINO</name>